<comment type="caution">
    <text evidence="2">The sequence shown here is derived from an EMBL/GenBank/DDBJ whole genome shotgun (WGS) entry which is preliminary data.</text>
</comment>
<protein>
    <recommendedName>
        <fullName evidence="4">DNA primase</fullName>
    </recommendedName>
</protein>
<dbReference type="RefSeq" id="WP_379835762.1">
    <property type="nucleotide sequence ID" value="NZ_JBHRYQ010000001.1"/>
</dbReference>
<sequence>MSKPKVIKDYEKLTEELQERIKLFYPNGFADNLIRFTDKDGKYVSALPFEDEDKYYLLRMTNAQADKIIKDDTDYDDDGNLRDEIKDDYEDKYNDLDSMHIGGDKKDDDDDEDYD</sequence>
<evidence type="ECO:0000256" key="1">
    <source>
        <dbReference type="SAM" id="MobiDB-lite"/>
    </source>
</evidence>
<dbReference type="Proteomes" id="UP001595616">
    <property type="component" value="Unassembled WGS sequence"/>
</dbReference>
<dbReference type="EMBL" id="JBHRYQ010000001">
    <property type="protein sequence ID" value="MFC3810018.1"/>
    <property type="molecule type" value="Genomic_DNA"/>
</dbReference>
<accession>A0ABV7YRN3</accession>
<proteinExistence type="predicted"/>
<keyword evidence="3" id="KW-1185">Reference proteome</keyword>
<feature type="region of interest" description="Disordered" evidence="1">
    <location>
        <begin position="96"/>
        <end position="115"/>
    </location>
</feature>
<name>A0ABV7YRN3_9BACT</name>
<organism evidence="2 3">
    <name type="scientific">Lacihabitans lacunae</name>
    <dbReference type="NCBI Taxonomy" id="1028214"/>
    <lineage>
        <taxon>Bacteria</taxon>
        <taxon>Pseudomonadati</taxon>
        <taxon>Bacteroidota</taxon>
        <taxon>Cytophagia</taxon>
        <taxon>Cytophagales</taxon>
        <taxon>Leadbetterellaceae</taxon>
        <taxon>Lacihabitans</taxon>
    </lineage>
</organism>
<evidence type="ECO:0000313" key="3">
    <source>
        <dbReference type="Proteomes" id="UP001595616"/>
    </source>
</evidence>
<evidence type="ECO:0000313" key="2">
    <source>
        <dbReference type="EMBL" id="MFC3810018.1"/>
    </source>
</evidence>
<gene>
    <name evidence="2" type="ORF">ACFOOI_05090</name>
</gene>
<reference evidence="3" key="1">
    <citation type="journal article" date="2019" name="Int. J. Syst. Evol. Microbiol.">
        <title>The Global Catalogue of Microorganisms (GCM) 10K type strain sequencing project: providing services to taxonomists for standard genome sequencing and annotation.</title>
        <authorList>
            <consortium name="The Broad Institute Genomics Platform"/>
            <consortium name="The Broad Institute Genome Sequencing Center for Infectious Disease"/>
            <person name="Wu L."/>
            <person name="Ma J."/>
        </authorList>
    </citation>
    <scope>NUCLEOTIDE SEQUENCE [LARGE SCALE GENOMIC DNA]</scope>
    <source>
        <strain evidence="3">CECT 7956</strain>
    </source>
</reference>
<feature type="compositionally biased region" description="Basic and acidic residues" evidence="1">
    <location>
        <begin position="96"/>
        <end position="106"/>
    </location>
</feature>
<evidence type="ECO:0008006" key="4">
    <source>
        <dbReference type="Google" id="ProtNLM"/>
    </source>
</evidence>